<proteinExistence type="predicted"/>
<evidence type="ECO:0000313" key="1">
    <source>
        <dbReference type="EMBL" id="QYJ67510.1"/>
    </source>
</evidence>
<reference evidence="1 2" key="1">
    <citation type="submission" date="2021-07" db="EMBL/GenBank/DDBJ databases">
        <title>Flavobacterium WSW3-B6 sp.nov, isolated from seaweed.</title>
        <authorList>
            <person name="Muhammad N."/>
            <person name="Ho H."/>
            <person name="Lee Y.-J."/>
            <person name="Nguyen T."/>
            <person name="Ho J."/>
            <person name="Kim S.-G."/>
        </authorList>
    </citation>
    <scope>NUCLEOTIDE SEQUENCE [LARGE SCALE GENOMIC DNA]</scope>
    <source>
        <strain evidence="1 2">WSW3-B6</strain>
    </source>
</reference>
<evidence type="ECO:0008006" key="3">
    <source>
        <dbReference type="Google" id="ProtNLM"/>
    </source>
</evidence>
<keyword evidence="2" id="KW-1185">Reference proteome</keyword>
<sequence length="360" mass="41787">MKHIYTFAAVTLLLLTACNEKEEKPLDRTTSDWAFYELEGDVKSITLKSKTISETGEVGNMKHENPTTHDTEIEFNEEGMVILEKKLNSDGGPYEQITYNGREHKLEQIQYVKNVPGIKTEFQWDETGQNNTVITRLNSDNTQIDRKEMKYEKGRIVEKITYNKQNNPVDRMTYAYDEDGNVIEENLFLGLEKVQVKNNYKYNNNQKVAEIRYDKDNNIIFSTSFEYDGDNLVYKEVENGEGKTEYLEKMTYTENGDLKTKTTIDHFDNVETVESYSYDANGNKTGWSVTKNGTPYIKASYNYNEKGDVIHSVIIDGEGQPIDDREYTYKYDEKGNWTEKVITVNGALSFIEKREITYYN</sequence>
<dbReference type="RefSeq" id="WP_220639855.1">
    <property type="nucleotide sequence ID" value="NZ_CP080429.1"/>
</dbReference>
<protein>
    <recommendedName>
        <fullName evidence="3">YD repeat-containing protein</fullName>
    </recommendedName>
</protein>
<dbReference type="Proteomes" id="UP000825381">
    <property type="component" value="Chromosome"/>
</dbReference>
<gene>
    <name evidence="1" type="ORF">K1I41_08065</name>
</gene>
<evidence type="ECO:0000313" key="2">
    <source>
        <dbReference type="Proteomes" id="UP000825381"/>
    </source>
</evidence>
<name>A0ABX8V9L2_9FLAO</name>
<organism evidence="1 2">
    <name type="scientific">Flavobacterium litorale</name>
    <dbReference type="NCBI Taxonomy" id="2856519"/>
    <lineage>
        <taxon>Bacteria</taxon>
        <taxon>Pseudomonadati</taxon>
        <taxon>Bacteroidota</taxon>
        <taxon>Flavobacteriia</taxon>
        <taxon>Flavobacteriales</taxon>
        <taxon>Flavobacteriaceae</taxon>
        <taxon>Flavobacterium</taxon>
    </lineage>
</organism>
<dbReference type="PROSITE" id="PS51257">
    <property type="entry name" value="PROKAR_LIPOPROTEIN"/>
    <property type="match status" value="1"/>
</dbReference>
<dbReference type="Gene3D" id="2.180.10.10">
    <property type="entry name" value="RHS repeat-associated core"/>
    <property type="match status" value="1"/>
</dbReference>
<dbReference type="EMBL" id="CP080429">
    <property type="protein sequence ID" value="QYJ67510.1"/>
    <property type="molecule type" value="Genomic_DNA"/>
</dbReference>
<accession>A0ABX8V9L2</accession>